<organism evidence="2 3">
    <name type="scientific">Chryseobacterium shigense</name>
    <dbReference type="NCBI Taxonomy" id="297244"/>
    <lineage>
        <taxon>Bacteria</taxon>
        <taxon>Pseudomonadati</taxon>
        <taxon>Bacteroidota</taxon>
        <taxon>Flavobacteriia</taxon>
        <taxon>Flavobacteriales</taxon>
        <taxon>Weeksellaceae</taxon>
        <taxon>Chryseobacterium group</taxon>
        <taxon>Chryseobacterium</taxon>
    </lineage>
</organism>
<sequence length="58" mass="6481">MKKVIGIILIVIGACLAFIMKMGPAEETVWMFTYGIWPVIIAALILLITGLSLYNRNR</sequence>
<reference evidence="2 3" key="1">
    <citation type="submission" date="2020-08" db="EMBL/GenBank/DDBJ databases">
        <title>Functional genomics of gut bacteria from endangered species of beetles.</title>
        <authorList>
            <person name="Carlos-Shanley C."/>
        </authorList>
    </citation>
    <scope>NUCLEOTIDE SEQUENCE [LARGE SCALE GENOMIC DNA]</scope>
    <source>
        <strain evidence="2 3">S00136</strain>
    </source>
</reference>
<evidence type="ECO:0000313" key="3">
    <source>
        <dbReference type="Proteomes" id="UP000589738"/>
    </source>
</evidence>
<keyword evidence="1" id="KW-1133">Transmembrane helix</keyword>
<proteinExistence type="predicted"/>
<dbReference type="PROSITE" id="PS51257">
    <property type="entry name" value="PROKAR_LIPOPROTEIN"/>
    <property type="match status" value="1"/>
</dbReference>
<gene>
    <name evidence="2" type="ORF">HNP36_000721</name>
</gene>
<keyword evidence="1" id="KW-0812">Transmembrane</keyword>
<accession>A0A841N821</accession>
<keyword evidence="1" id="KW-0472">Membrane</keyword>
<name>A0A841N821_9FLAO</name>
<evidence type="ECO:0000313" key="2">
    <source>
        <dbReference type="EMBL" id="MBB6369668.1"/>
    </source>
</evidence>
<dbReference type="Proteomes" id="UP000589738">
    <property type="component" value="Unassembled WGS sequence"/>
</dbReference>
<dbReference type="EMBL" id="JACHLC010000001">
    <property type="protein sequence ID" value="MBB6369668.1"/>
    <property type="molecule type" value="Genomic_DNA"/>
</dbReference>
<protein>
    <submittedName>
        <fullName evidence="2">Putative tellurium resistance membrane protein TerC</fullName>
    </submittedName>
</protein>
<feature type="transmembrane region" description="Helical" evidence="1">
    <location>
        <begin position="33"/>
        <end position="54"/>
    </location>
</feature>
<comment type="caution">
    <text evidence="2">The sequence shown here is derived from an EMBL/GenBank/DDBJ whole genome shotgun (WGS) entry which is preliminary data.</text>
</comment>
<keyword evidence="3" id="KW-1185">Reference proteome</keyword>
<evidence type="ECO:0000256" key="1">
    <source>
        <dbReference type="SAM" id="Phobius"/>
    </source>
</evidence>
<dbReference type="RefSeq" id="WP_184160330.1">
    <property type="nucleotide sequence ID" value="NZ_JACHLC010000001.1"/>
</dbReference>
<dbReference type="AlphaFoldDB" id="A0A841N821"/>